<sequence>MNQVAVVIGGGQTLGEFLCRGLAAEGYRVAVVDIQSDKATRVAQAINAEHGE</sequence>
<comment type="caution">
    <text evidence="1">The sequence shown here is derived from an EMBL/GenBank/DDBJ whole genome shotgun (WGS) entry which is preliminary data.</text>
</comment>
<evidence type="ECO:0000313" key="1">
    <source>
        <dbReference type="EMBL" id="PLO60579.1"/>
    </source>
</evidence>
<dbReference type="GO" id="GO:0009010">
    <property type="term" value="F:sorbitol-6-phosphate 2-dehydrogenase activity"/>
    <property type="evidence" value="ECO:0007669"/>
    <property type="project" value="UniProtKB-EC"/>
</dbReference>
<accession>A0A2J5P3I2</accession>
<organism evidence="1 2">
    <name type="scientific">Klebsiella michiganensis</name>
    <dbReference type="NCBI Taxonomy" id="1134687"/>
    <lineage>
        <taxon>Bacteria</taxon>
        <taxon>Pseudomonadati</taxon>
        <taxon>Pseudomonadota</taxon>
        <taxon>Gammaproteobacteria</taxon>
        <taxon>Enterobacterales</taxon>
        <taxon>Enterobacteriaceae</taxon>
        <taxon>Klebsiella/Raoultella group</taxon>
        <taxon>Klebsiella</taxon>
    </lineage>
</organism>
<reference evidence="1 2" key="1">
    <citation type="submission" date="2017-11" db="EMBL/GenBank/DDBJ databases">
        <authorList>
            <person name="Han C.G."/>
        </authorList>
    </citation>
    <scope>NUCLEOTIDE SEQUENCE [LARGE SCALE GENOMIC DNA]</scope>
    <source>
        <strain evidence="1 2">A10</strain>
    </source>
</reference>
<dbReference type="Pfam" id="PF00106">
    <property type="entry name" value="adh_short"/>
    <property type="match status" value="1"/>
</dbReference>
<dbReference type="InterPro" id="IPR036291">
    <property type="entry name" value="NAD(P)-bd_dom_sf"/>
</dbReference>
<evidence type="ECO:0000313" key="2">
    <source>
        <dbReference type="Proteomes" id="UP000234667"/>
    </source>
</evidence>
<gene>
    <name evidence="1" type="ORF">CWN49_34240</name>
</gene>
<reference evidence="1 2" key="2">
    <citation type="submission" date="2018-01" db="EMBL/GenBank/DDBJ databases">
        <title>Genomic study of Klebsiella pneumoniae.</title>
        <authorList>
            <person name="Yang Y."/>
            <person name="Bicalho R."/>
        </authorList>
    </citation>
    <scope>NUCLEOTIDE SEQUENCE [LARGE SCALE GENOMIC DNA]</scope>
    <source>
        <strain evidence="1 2">A10</strain>
    </source>
</reference>
<dbReference type="EC" id="1.1.1.140" evidence="1"/>
<dbReference type="AlphaFoldDB" id="A0A2J5P3I2"/>
<keyword evidence="1" id="KW-0560">Oxidoreductase</keyword>
<proteinExistence type="predicted"/>
<dbReference type="Gene3D" id="3.40.50.720">
    <property type="entry name" value="NAD(P)-binding Rossmann-like Domain"/>
    <property type="match status" value="1"/>
</dbReference>
<dbReference type="EMBL" id="PIDR01001882">
    <property type="protein sequence ID" value="PLO60579.1"/>
    <property type="molecule type" value="Genomic_DNA"/>
</dbReference>
<dbReference type="InterPro" id="IPR002347">
    <property type="entry name" value="SDR_fam"/>
</dbReference>
<name>A0A2J5P3I2_9ENTR</name>
<dbReference type="SUPFAM" id="SSF51735">
    <property type="entry name" value="NAD(P)-binding Rossmann-fold domains"/>
    <property type="match status" value="1"/>
</dbReference>
<dbReference type="Proteomes" id="UP000234667">
    <property type="component" value="Unassembled WGS sequence"/>
</dbReference>
<feature type="non-terminal residue" evidence="1">
    <location>
        <position position="52"/>
    </location>
</feature>
<protein>
    <submittedName>
        <fullName evidence="1">Sorbitol-6-phosphate 2-dehydrogenase</fullName>
        <ecNumber evidence="1">1.1.1.140</ecNumber>
    </submittedName>
</protein>